<keyword evidence="3" id="KW-1185">Reference proteome</keyword>
<feature type="domain" description="Surface antigen" evidence="1">
    <location>
        <begin position="41"/>
        <end position="155"/>
    </location>
</feature>
<proteinExistence type="predicted"/>
<dbReference type="Proteomes" id="UP001628091">
    <property type="component" value="Unassembled WGS sequence"/>
</dbReference>
<sequence>MASENARLANLSATGRAAVTRCGRLTAVVALCALAGCAMKGFSIEKAVPDTTTITGSVPAAQQGEIDSGKLSDQVTIRNIVSALDFRKWGETPIPWANPETGSQGTITTVAEKKTETGLCRQFQTSREAFDGVSLYRGETCLQRDGAWMLKSFAPL</sequence>
<accession>A0ABQ0GX61</accession>
<comment type="caution">
    <text evidence="2">The sequence shown here is derived from an EMBL/GenBank/DDBJ whole genome shotgun (WGS) entry which is preliminary data.</text>
</comment>
<dbReference type="InterPro" id="IPR032635">
    <property type="entry name" value="Anti_2"/>
</dbReference>
<dbReference type="Pfam" id="PF16998">
    <property type="entry name" value="17kDa_Anti_2"/>
    <property type="match status" value="1"/>
</dbReference>
<dbReference type="EMBL" id="BAAFZP010000001">
    <property type="protein sequence ID" value="GAB1581261.1"/>
    <property type="molecule type" value="Genomic_DNA"/>
</dbReference>
<evidence type="ECO:0000259" key="1">
    <source>
        <dbReference type="Pfam" id="PF16998"/>
    </source>
</evidence>
<evidence type="ECO:0000313" key="3">
    <source>
        <dbReference type="Proteomes" id="UP001628091"/>
    </source>
</evidence>
<gene>
    <name evidence="2" type="ORF">PPNSA23_12040</name>
</gene>
<organism evidence="2 3">
    <name type="scientific">Phyllobacterium phragmitis</name>
    <dbReference type="NCBI Taxonomy" id="2670329"/>
    <lineage>
        <taxon>Bacteria</taxon>
        <taxon>Pseudomonadati</taxon>
        <taxon>Pseudomonadota</taxon>
        <taxon>Alphaproteobacteria</taxon>
        <taxon>Hyphomicrobiales</taxon>
        <taxon>Phyllobacteriaceae</taxon>
        <taxon>Phyllobacterium</taxon>
    </lineage>
</organism>
<protein>
    <submittedName>
        <fullName evidence="2">RT0821/Lpp0805 family surface protein</fullName>
    </submittedName>
</protein>
<evidence type="ECO:0000313" key="2">
    <source>
        <dbReference type="EMBL" id="GAB1581261.1"/>
    </source>
</evidence>
<name>A0ABQ0GX61_9HYPH</name>
<reference evidence="2 3" key="1">
    <citation type="submission" date="2024-10" db="EMBL/GenBank/DDBJ databases">
        <title>Isolation, draft genome sequencing and identification of Phyllobacterium sp. NSA23, isolated from leaf soil.</title>
        <authorList>
            <person name="Akita H."/>
        </authorList>
    </citation>
    <scope>NUCLEOTIDE SEQUENCE [LARGE SCALE GENOMIC DNA]</scope>
    <source>
        <strain evidence="2 3">NSA23</strain>
    </source>
</reference>